<name>A0A1N7PH00_9BACL</name>
<feature type="region of interest" description="Disordered" evidence="1">
    <location>
        <begin position="271"/>
        <end position="291"/>
    </location>
</feature>
<evidence type="ECO:0000313" key="4">
    <source>
        <dbReference type="Proteomes" id="UP000186156"/>
    </source>
</evidence>
<keyword evidence="4" id="KW-1185">Reference proteome</keyword>
<evidence type="ECO:0000256" key="2">
    <source>
        <dbReference type="SAM" id="SignalP"/>
    </source>
</evidence>
<dbReference type="AlphaFoldDB" id="A0A1N7PH00"/>
<gene>
    <name evidence="3" type="ORF">SAMN05421799_11357</name>
</gene>
<reference evidence="4" key="1">
    <citation type="submission" date="2017-01" db="EMBL/GenBank/DDBJ databases">
        <authorList>
            <person name="Varghese N."/>
            <person name="Submissions S."/>
        </authorList>
    </citation>
    <scope>NUCLEOTIDE SEQUENCE [LARGE SCALE GENOMIC DNA]</scope>
    <source>
        <strain evidence="4">DSM 16176</strain>
    </source>
</reference>
<evidence type="ECO:0000256" key="1">
    <source>
        <dbReference type="SAM" id="MobiDB-lite"/>
    </source>
</evidence>
<keyword evidence="2" id="KW-0732">Signal</keyword>
<sequence length="321" mass="32618">MLRRATLLASLAAMAAASSVLWPPADVSAASPVPVGFYYGWVTPETQAAIQGYAALVLGADSESSGYANQAAVQQLVASNPSTAFYGYVNLSDGSNPVPAAELVQEFQEWKALGVRGIFLDLAGSNYGVSRALRVFAVAQVHLLGMSAALNAWDPSDAVGVGLGPGDAYVAEDWYMPGRTPAVQYPNNVSTRDLGALRLLASQGVAVWAVTQESVATPSITADEVARDIAAMRQVVPVATGFAVGGESYGAESNAMVPAADISSALAASGSNGASGPASVQPGAAQSAAPQPTAAMATSRISLIPRALVPAFHLVGLGRNG</sequence>
<feature type="signal peptide" evidence="2">
    <location>
        <begin position="1"/>
        <end position="15"/>
    </location>
</feature>
<evidence type="ECO:0008006" key="5">
    <source>
        <dbReference type="Google" id="ProtNLM"/>
    </source>
</evidence>
<evidence type="ECO:0000313" key="3">
    <source>
        <dbReference type="EMBL" id="SIT09816.1"/>
    </source>
</evidence>
<feature type="chain" id="PRO_5039294977" description="Spherulation-specific family 4" evidence="2">
    <location>
        <begin position="16"/>
        <end position="321"/>
    </location>
</feature>
<dbReference type="RefSeq" id="WP_076348881.1">
    <property type="nucleotide sequence ID" value="NZ_FTOO01000013.1"/>
</dbReference>
<dbReference type="Proteomes" id="UP000186156">
    <property type="component" value="Unassembled WGS sequence"/>
</dbReference>
<organism evidence="3 4">
    <name type="scientific">Alicyclobacillus vulcanalis</name>
    <dbReference type="NCBI Taxonomy" id="252246"/>
    <lineage>
        <taxon>Bacteria</taxon>
        <taxon>Bacillati</taxon>
        <taxon>Bacillota</taxon>
        <taxon>Bacilli</taxon>
        <taxon>Bacillales</taxon>
        <taxon>Alicyclobacillaceae</taxon>
        <taxon>Alicyclobacillus</taxon>
    </lineage>
</organism>
<dbReference type="EMBL" id="FTOO01000013">
    <property type="protein sequence ID" value="SIT09816.1"/>
    <property type="molecule type" value="Genomic_DNA"/>
</dbReference>
<dbReference type="STRING" id="252246.SAMN05421799_11357"/>
<proteinExistence type="predicted"/>
<accession>A0A1N7PH00</accession>
<protein>
    <recommendedName>
        <fullName evidence="5">Spherulation-specific family 4</fullName>
    </recommendedName>
</protein>